<proteinExistence type="predicted"/>
<dbReference type="Proteomes" id="UP000264492">
    <property type="component" value="Unassembled WGS sequence"/>
</dbReference>
<name>A0A371K5U8_9GAMM</name>
<dbReference type="OrthoDB" id="6027048at2"/>
<dbReference type="RefSeq" id="WP_115858722.1">
    <property type="nucleotide sequence ID" value="NZ_QTSU01000001.1"/>
</dbReference>
<dbReference type="AlphaFoldDB" id="A0A371K5U8"/>
<dbReference type="EMBL" id="QTSU01000001">
    <property type="protein sequence ID" value="RDZ29285.1"/>
    <property type="molecule type" value="Genomic_DNA"/>
</dbReference>
<comment type="caution">
    <text evidence="1">The sequence shown here is derived from an EMBL/GenBank/DDBJ whole genome shotgun (WGS) entry which is preliminary data.</text>
</comment>
<evidence type="ECO:0000313" key="2">
    <source>
        <dbReference type="Proteomes" id="UP000264492"/>
    </source>
</evidence>
<organism evidence="1 2">
    <name type="scientific">Lysobacter silvisoli</name>
    <dbReference type="NCBI Taxonomy" id="2293254"/>
    <lineage>
        <taxon>Bacteria</taxon>
        <taxon>Pseudomonadati</taxon>
        <taxon>Pseudomonadota</taxon>
        <taxon>Gammaproteobacteria</taxon>
        <taxon>Lysobacterales</taxon>
        <taxon>Lysobacteraceae</taxon>
        <taxon>Lysobacter</taxon>
    </lineage>
</organism>
<evidence type="ECO:0000313" key="1">
    <source>
        <dbReference type="EMBL" id="RDZ29285.1"/>
    </source>
</evidence>
<accession>A0A371K5U8</accession>
<reference evidence="1 2" key="1">
    <citation type="submission" date="2018-08" db="EMBL/GenBank/DDBJ databases">
        <title>Lysobacter sp. zong2l5, whole genome shotgun sequence.</title>
        <authorList>
            <person name="Zhang X."/>
            <person name="Feng G."/>
            <person name="Zhu H."/>
        </authorList>
    </citation>
    <scope>NUCLEOTIDE SEQUENCE [LARGE SCALE GENOMIC DNA]</scope>
    <source>
        <strain evidence="2">zong2l5</strain>
    </source>
</reference>
<sequence>MPSLTLAAFTQPAGWQPLQADGVTPSAAVAIAEDVLSETPSGDRRSLTLSYSGAALNHIARKPLAALNLNNFDELRFVLRGDRSSTPGFYLELRLGSAALAIGAPGNSWHRRVPVSGGAGWEVVRFSLADLPAAVRGAVTVAQLHCIDAGQGFQLAIDEALAVRPSMLADLEQALRTRLHERTSLAGNPVPAELVLAGGAWPATVPCIAIVPMGVRDLPERSVGAAQRCDFVADGYRVRPSAVAFEALYALEAVAADRADQGAVMDFLLREIAPRGALRVAAQSWSLETLPPPALEYDPNLNPSPRQRLYCRVLAWQDHDTPTSVQPVEGLVTHIDWKESGHG</sequence>
<gene>
    <name evidence="1" type="ORF">DX914_09430</name>
</gene>
<protein>
    <submittedName>
        <fullName evidence="1">Uncharacterized protein</fullName>
    </submittedName>
</protein>
<keyword evidence="2" id="KW-1185">Reference proteome</keyword>